<dbReference type="Pfam" id="PF00753">
    <property type="entry name" value="Lactamase_B"/>
    <property type="match status" value="1"/>
</dbReference>
<protein>
    <submittedName>
        <fullName evidence="6">Glyoxylase, beta-lactamase superfamily II</fullName>
    </submittedName>
</protein>
<dbReference type="Gene3D" id="3.60.15.10">
    <property type="entry name" value="Ribonuclease Z/Hydroxyacylglutathione hydrolase-like"/>
    <property type="match status" value="1"/>
</dbReference>
<dbReference type="RefSeq" id="WP_089898598.1">
    <property type="nucleotide sequence ID" value="NZ_FOJG01000002.1"/>
</dbReference>
<feature type="domain" description="Metallo-beta-lactamase" evidence="5">
    <location>
        <begin position="60"/>
        <end position="267"/>
    </location>
</feature>
<dbReference type="GO" id="GO:0046872">
    <property type="term" value="F:metal ion binding"/>
    <property type="evidence" value="ECO:0007669"/>
    <property type="project" value="UniProtKB-KW"/>
</dbReference>
<comment type="similarity">
    <text evidence="1">Belongs to the metallo-beta-lactamase superfamily.</text>
</comment>
<accession>A0A1I0S8L0</accession>
<dbReference type="PANTHER" id="PTHR42978:SF6">
    <property type="entry name" value="QUORUM-QUENCHING LACTONASE YTNP-RELATED"/>
    <property type="match status" value="1"/>
</dbReference>
<evidence type="ECO:0000256" key="4">
    <source>
        <dbReference type="ARBA" id="ARBA00022833"/>
    </source>
</evidence>
<proteinExistence type="inferred from homology"/>
<keyword evidence="2" id="KW-0479">Metal-binding</keyword>
<evidence type="ECO:0000313" key="7">
    <source>
        <dbReference type="Proteomes" id="UP000199310"/>
    </source>
</evidence>
<dbReference type="SUPFAM" id="SSF56281">
    <property type="entry name" value="Metallo-hydrolase/oxidoreductase"/>
    <property type="match status" value="1"/>
</dbReference>
<dbReference type="GO" id="GO:0016787">
    <property type="term" value="F:hydrolase activity"/>
    <property type="evidence" value="ECO:0007669"/>
    <property type="project" value="UniProtKB-KW"/>
</dbReference>
<evidence type="ECO:0000256" key="1">
    <source>
        <dbReference type="ARBA" id="ARBA00007749"/>
    </source>
</evidence>
<dbReference type="Proteomes" id="UP000199310">
    <property type="component" value="Unassembled WGS sequence"/>
</dbReference>
<evidence type="ECO:0000256" key="2">
    <source>
        <dbReference type="ARBA" id="ARBA00022723"/>
    </source>
</evidence>
<dbReference type="InterPro" id="IPR051013">
    <property type="entry name" value="MBL_superfamily_lactonases"/>
</dbReference>
<gene>
    <name evidence="6" type="ORF">SAMN04488122_4715</name>
</gene>
<evidence type="ECO:0000313" key="6">
    <source>
        <dbReference type="EMBL" id="SEW52188.1"/>
    </source>
</evidence>
<dbReference type="STRING" id="29529.SAMN04488122_4715"/>
<dbReference type="SMART" id="SM00849">
    <property type="entry name" value="Lactamase_B"/>
    <property type="match status" value="1"/>
</dbReference>
<dbReference type="OrthoDB" id="9802248at2"/>
<keyword evidence="3" id="KW-0378">Hydrolase</keyword>
<dbReference type="CDD" id="cd07720">
    <property type="entry name" value="OPHC2-like_MBL-fold"/>
    <property type="match status" value="1"/>
</dbReference>
<dbReference type="EMBL" id="FOJG01000002">
    <property type="protein sequence ID" value="SEW52188.1"/>
    <property type="molecule type" value="Genomic_DNA"/>
</dbReference>
<evidence type="ECO:0000259" key="5">
    <source>
        <dbReference type="SMART" id="SM00849"/>
    </source>
</evidence>
<name>A0A1I0S8L0_9BACT</name>
<organism evidence="6 7">
    <name type="scientific">Chitinophaga arvensicola</name>
    <dbReference type="NCBI Taxonomy" id="29529"/>
    <lineage>
        <taxon>Bacteria</taxon>
        <taxon>Pseudomonadati</taxon>
        <taxon>Bacteroidota</taxon>
        <taxon>Chitinophagia</taxon>
        <taxon>Chitinophagales</taxon>
        <taxon>Chitinophagaceae</taxon>
        <taxon>Chitinophaga</taxon>
    </lineage>
</organism>
<evidence type="ECO:0000256" key="3">
    <source>
        <dbReference type="ARBA" id="ARBA00022801"/>
    </source>
</evidence>
<reference evidence="7" key="1">
    <citation type="submission" date="2016-10" db="EMBL/GenBank/DDBJ databases">
        <authorList>
            <person name="Varghese N."/>
            <person name="Submissions S."/>
        </authorList>
    </citation>
    <scope>NUCLEOTIDE SEQUENCE [LARGE SCALE GENOMIC DNA]</scope>
    <source>
        <strain evidence="7">DSM 3695</strain>
    </source>
</reference>
<keyword evidence="7" id="KW-1185">Reference proteome</keyword>
<sequence length="289" mass="32036">MINSTANTVTPGFFKYRLGTLDMILITDGAVPYDTRCFAPGIPANTLAQLREKSTPFLLPHNILVLLFDERIVMIDAGNGSKAGPHAGQLPANLRAAGIAPEDVTDIVLSHAHPDHINGLTEDNQQLVFPNAKIHLSEKEFEYWQNEADFSKSKHPAAELAILQKEIQFFFASVAAKLQLFDETAPLFDCLQPIAAPGHTPGHCLFSIHSGNEKLVHLADIFHDEIVLFARPEWGTVFDIDFELAACTRRKILEDYAASGQRVLGYHLPLPGLGYIVKEHDLFRWVPGH</sequence>
<keyword evidence="4" id="KW-0862">Zinc</keyword>
<dbReference type="AlphaFoldDB" id="A0A1I0S8L0"/>
<dbReference type="PANTHER" id="PTHR42978">
    <property type="entry name" value="QUORUM-QUENCHING LACTONASE YTNP-RELATED-RELATED"/>
    <property type="match status" value="1"/>
</dbReference>
<dbReference type="InterPro" id="IPR001279">
    <property type="entry name" value="Metallo-B-lactamas"/>
</dbReference>
<dbReference type="InterPro" id="IPR036866">
    <property type="entry name" value="RibonucZ/Hydroxyglut_hydro"/>
</dbReference>